<feature type="transmembrane region" description="Helical" evidence="1">
    <location>
        <begin position="12"/>
        <end position="34"/>
    </location>
</feature>
<dbReference type="HOGENOM" id="CLU_124926_0_0_9"/>
<keyword evidence="1" id="KW-0812">Transmembrane</keyword>
<gene>
    <name evidence="2" type="ORF">JMA_25810</name>
</gene>
<accession>A0A0B5ATK4</accession>
<evidence type="ECO:0000313" key="3">
    <source>
        <dbReference type="Proteomes" id="UP000031449"/>
    </source>
</evidence>
<reference evidence="2 3" key="1">
    <citation type="submission" date="2014-08" db="EMBL/GenBank/DDBJ databases">
        <title>Complete genome of a marine bacteria Jeotgalibacillus malaysiensis.</title>
        <authorList>
            <person name="Yaakop A.S."/>
            <person name="Chan K.-G."/>
            <person name="Goh K.M."/>
        </authorList>
    </citation>
    <scope>NUCLEOTIDE SEQUENCE [LARGE SCALE GENOMIC DNA]</scope>
    <source>
        <strain evidence="2 3">D5</strain>
    </source>
</reference>
<protein>
    <submittedName>
        <fullName evidence="2">Membrane protein</fullName>
    </submittedName>
</protein>
<dbReference type="Proteomes" id="UP000031449">
    <property type="component" value="Chromosome"/>
</dbReference>
<organism evidence="2 3">
    <name type="scientific">Jeotgalibacillus malaysiensis</name>
    <dbReference type="NCBI Taxonomy" id="1508404"/>
    <lineage>
        <taxon>Bacteria</taxon>
        <taxon>Bacillati</taxon>
        <taxon>Bacillota</taxon>
        <taxon>Bacilli</taxon>
        <taxon>Bacillales</taxon>
        <taxon>Caryophanaceae</taxon>
        <taxon>Jeotgalibacillus</taxon>
    </lineage>
</organism>
<dbReference type="BioCyc" id="JESP1508404:G14D9-11861-MONOMER"/>
<feature type="transmembrane region" description="Helical" evidence="1">
    <location>
        <begin position="151"/>
        <end position="173"/>
    </location>
</feature>
<dbReference type="Pfam" id="PF17328">
    <property type="entry name" value="DUF5366"/>
    <property type="match status" value="1"/>
</dbReference>
<keyword evidence="3" id="KW-1185">Reference proteome</keyword>
<dbReference type="KEGG" id="jeo:JMA_25810"/>
<keyword evidence="1" id="KW-1133">Transmembrane helix</keyword>
<keyword evidence="1" id="KW-0472">Membrane</keyword>
<feature type="transmembrane region" description="Helical" evidence="1">
    <location>
        <begin position="54"/>
        <end position="74"/>
    </location>
</feature>
<dbReference type="AlphaFoldDB" id="A0A0B5ATK4"/>
<dbReference type="OrthoDB" id="2739240at2"/>
<name>A0A0B5ATK4_9BACL</name>
<sequence>MKNTYLTGYLPLFSILMFSLSFSVYGTGVLTELFKGIGIYAGMREFLSDLELKIFILIVLMIVCFMIFAALKLIAETINEVALLFFSRDKEGEALTRVRSGSLIYFFGSLVTIVSLSSIRGLLIIFAVTSFIYFIYFVMKVSTTLSAGGTVGVILFEITVWSAMISAVLYVVIRLYNGLLASLPILEQLPA</sequence>
<proteinExistence type="predicted"/>
<feature type="transmembrane region" description="Helical" evidence="1">
    <location>
        <begin position="121"/>
        <end position="139"/>
    </location>
</feature>
<evidence type="ECO:0000313" key="2">
    <source>
        <dbReference type="EMBL" id="AJD91898.1"/>
    </source>
</evidence>
<evidence type="ECO:0000256" key="1">
    <source>
        <dbReference type="SAM" id="Phobius"/>
    </source>
</evidence>
<feature type="transmembrane region" description="Helical" evidence="1">
    <location>
        <begin position="94"/>
        <end position="114"/>
    </location>
</feature>
<dbReference type="EMBL" id="CP009416">
    <property type="protein sequence ID" value="AJD91898.1"/>
    <property type="molecule type" value="Genomic_DNA"/>
</dbReference>
<dbReference type="InterPro" id="IPR035289">
    <property type="entry name" value="DUF5366"/>
</dbReference>